<feature type="compositionally biased region" description="Basic residues" evidence="9">
    <location>
        <begin position="412"/>
        <end position="423"/>
    </location>
</feature>
<comment type="caution">
    <text evidence="11">The sequence shown here is derived from an EMBL/GenBank/DDBJ whole genome shotgun (WGS) entry which is preliminary data.</text>
</comment>
<feature type="region of interest" description="Disordered" evidence="9">
    <location>
        <begin position="286"/>
        <end position="308"/>
    </location>
</feature>
<organism evidence="11 12">
    <name type="scientific">Bondarzewia mesenterica</name>
    <dbReference type="NCBI Taxonomy" id="1095465"/>
    <lineage>
        <taxon>Eukaryota</taxon>
        <taxon>Fungi</taxon>
        <taxon>Dikarya</taxon>
        <taxon>Basidiomycota</taxon>
        <taxon>Agaricomycotina</taxon>
        <taxon>Agaricomycetes</taxon>
        <taxon>Russulales</taxon>
        <taxon>Bondarzewiaceae</taxon>
        <taxon>Bondarzewia</taxon>
    </lineage>
</organism>
<keyword evidence="4 7" id="KW-0067">ATP-binding</keyword>
<dbReference type="InterPro" id="IPR036628">
    <property type="entry name" value="Clp_N_dom_sf"/>
</dbReference>
<feature type="region of interest" description="Disordered" evidence="9">
    <location>
        <begin position="412"/>
        <end position="432"/>
    </location>
</feature>
<dbReference type="Proteomes" id="UP000310158">
    <property type="component" value="Unassembled WGS sequence"/>
</dbReference>
<dbReference type="SMART" id="SM00382">
    <property type="entry name" value="AAA"/>
    <property type="match status" value="2"/>
</dbReference>
<dbReference type="InterPro" id="IPR003959">
    <property type="entry name" value="ATPase_AAA_core"/>
</dbReference>
<dbReference type="InterPro" id="IPR050130">
    <property type="entry name" value="ClpA_ClpB"/>
</dbReference>
<dbReference type="OrthoDB" id="47330at2759"/>
<dbReference type="InterPro" id="IPR041546">
    <property type="entry name" value="ClpA/ClpB_AAA_lid"/>
</dbReference>
<dbReference type="CDD" id="cd19499">
    <property type="entry name" value="RecA-like_ClpB_Hsp104-like"/>
    <property type="match status" value="1"/>
</dbReference>
<evidence type="ECO:0000256" key="4">
    <source>
        <dbReference type="ARBA" id="ARBA00022840"/>
    </source>
</evidence>
<dbReference type="Gene3D" id="1.10.8.60">
    <property type="match status" value="1"/>
</dbReference>
<keyword evidence="3 7" id="KW-0547">Nucleotide-binding</keyword>
<dbReference type="Pfam" id="PF00004">
    <property type="entry name" value="AAA"/>
    <property type="match status" value="1"/>
</dbReference>
<keyword evidence="2 6" id="KW-0677">Repeat</keyword>
<dbReference type="Pfam" id="PF17871">
    <property type="entry name" value="AAA_lid_9"/>
    <property type="match status" value="1"/>
</dbReference>
<dbReference type="GO" id="GO:0051087">
    <property type="term" value="F:protein-folding chaperone binding"/>
    <property type="evidence" value="ECO:0007669"/>
    <property type="project" value="TreeGrafter"/>
</dbReference>
<dbReference type="InterPro" id="IPR001270">
    <property type="entry name" value="ClpA/B"/>
</dbReference>
<comment type="similarity">
    <text evidence="1 7">Belongs to the ClpA/ClpB family.</text>
</comment>
<dbReference type="GO" id="GO:0051082">
    <property type="term" value="F:unfolded protein binding"/>
    <property type="evidence" value="ECO:0007669"/>
    <property type="project" value="TreeGrafter"/>
</dbReference>
<dbReference type="SUPFAM" id="SSF81923">
    <property type="entry name" value="Double Clp-N motif"/>
    <property type="match status" value="1"/>
</dbReference>
<evidence type="ECO:0000313" key="12">
    <source>
        <dbReference type="Proteomes" id="UP000310158"/>
    </source>
</evidence>
<dbReference type="InterPro" id="IPR003593">
    <property type="entry name" value="AAA+_ATPase"/>
</dbReference>
<feature type="compositionally biased region" description="Basic residues" evidence="9">
    <location>
        <begin position="453"/>
        <end position="467"/>
    </location>
</feature>
<dbReference type="PANTHER" id="PTHR11638">
    <property type="entry name" value="ATP-DEPENDENT CLP PROTEASE"/>
    <property type="match status" value="1"/>
</dbReference>
<dbReference type="Gene3D" id="3.40.50.300">
    <property type="entry name" value="P-loop containing nucleotide triphosphate hydrolases"/>
    <property type="match status" value="3"/>
</dbReference>
<dbReference type="PANTHER" id="PTHR11638:SF18">
    <property type="entry name" value="HEAT SHOCK PROTEIN 104"/>
    <property type="match status" value="1"/>
</dbReference>
<accession>A0A4S4MEK4</accession>
<evidence type="ECO:0000256" key="2">
    <source>
        <dbReference type="ARBA" id="ARBA00022737"/>
    </source>
</evidence>
<gene>
    <name evidence="11" type="ORF">EW146_g16</name>
</gene>
<dbReference type="InterPro" id="IPR004176">
    <property type="entry name" value="Clp_R_N"/>
</dbReference>
<evidence type="ECO:0000256" key="9">
    <source>
        <dbReference type="SAM" id="MobiDB-lite"/>
    </source>
</evidence>
<dbReference type="GO" id="GO:0070370">
    <property type="term" value="P:cellular heat acclimation"/>
    <property type="evidence" value="ECO:0007669"/>
    <property type="project" value="TreeGrafter"/>
</dbReference>
<feature type="region of interest" description="Disordered" evidence="9">
    <location>
        <begin position="447"/>
        <end position="475"/>
    </location>
</feature>
<dbReference type="GO" id="GO:0042026">
    <property type="term" value="P:protein refolding"/>
    <property type="evidence" value="ECO:0007669"/>
    <property type="project" value="TreeGrafter"/>
</dbReference>
<dbReference type="SMART" id="SM01086">
    <property type="entry name" value="ClpB_D2-small"/>
    <property type="match status" value="1"/>
</dbReference>
<evidence type="ECO:0000256" key="7">
    <source>
        <dbReference type="RuleBase" id="RU004432"/>
    </source>
</evidence>
<feature type="coiled-coil region" evidence="8">
    <location>
        <begin position="1151"/>
        <end position="1265"/>
    </location>
</feature>
<dbReference type="EMBL" id="SGPL01000001">
    <property type="protein sequence ID" value="THH21550.1"/>
    <property type="molecule type" value="Genomic_DNA"/>
</dbReference>
<dbReference type="InterPro" id="IPR018368">
    <property type="entry name" value="ClpA/B_CS1"/>
</dbReference>
<evidence type="ECO:0000259" key="10">
    <source>
        <dbReference type="PROSITE" id="PS51903"/>
    </source>
</evidence>
<dbReference type="PRINTS" id="PR00300">
    <property type="entry name" value="CLPPROTEASEA"/>
</dbReference>
<keyword evidence="12" id="KW-1185">Reference proteome</keyword>
<dbReference type="FunFam" id="3.40.50.300:FF:000120">
    <property type="entry name" value="ATP-dependent chaperone ClpB"/>
    <property type="match status" value="1"/>
</dbReference>
<evidence type="ECO:0000313" key="11">
    <source>
        <dbReference type="EMBL" id="THH21550.1"/>
    </source>
</evidence>
<dbReference type="GO" id="GO:0043335">
    <property type="term" value="P:protein unfolding"/>
    <property type="evidence" value="ECO:0007669"/>
    <property type="project" value="TreeGrafter"/>
</dbReference>
<dbReference type="Pfam" id="PF07724">
    <property type="entry name" value="AAA_2"/>
    <property type="match status" value="1"/>
</dbReference>
<evidence type="ECO:0000256" key="1">
    <source>
        <dbReference type="ARBA" id="ARBA00008675"/>
    </source>
</evidence>
<dbReference type="GO" id="GO:0016887">
    <property type="term" value="F:ATP hydrolysis activity"/>
    <property type="evidence" value="ECO:0007669"/>
    <property type="project" value="InterPro"/>
</dbReference>
<reference evidence="11 12" key="1">
    <citation type="submission" date="2019-02" db="EMBL/GenBank/DDBJ databases">
        <title>Genome sequencing of the rare red list fungi Bondarzewia mesenterica.</title>
        <authorList>
            <person name="Buettner E."/>
            <person name="Kellner H."/>
        </authorList>
    </citation>
    <scope>NUCLEOTIDE SEQUENCE [LARGE SCALE GENOMIC DNA]</scope>
    <source>
        <strain evidence="11 12">DSM 108281</strain>
    </source>
</reference>
<protein>
    <recommendedName>
        <fullName evidence="10">Clp R domain-containing protein</fullName>
    </recommendedName>
</protein>
<dbReference type="PROSITE" id="PS51903">
    <property type="entry name" value="CLP_R"/>
    <property type="match status" value="1"/>
</dbReference>
<feature type="region of interest" description="Disordered" evidence="9">
    <location>
        <begin position="542"/>
        <end position="572"/>
    </location>
</feature>
<feature type="compositionally biased region" description="Low complexity" evidence="9">
    <location>
        <begin position="547"/>
        <end position="562"/>
    </location>
</feature>
<feature type="compositionally biased region" description="Acidic residues" evidence="9">
    <location>
        <begin position="1610"/>
        <end position="1627"/>
    </location>
</feature>
<keyword evidence="8" id="KW-0175">Coiled coil</keyword>
<dbReference type="Gene3D" id="1.10.1780.10">
    <property type="entry name" value="Clp, N-terminal domain"/>
    <property type="match status" value="1"/>
</dbReference>
<dbReference type="FunFam" id="3.40.50.300:FF:000010">
    <property type="entry name" value="Chaperone clpB 1, putative"/>
    <property type="match status" value="1"/>
</dbReference>
<dbReference type="Pfam" id="PF02861">
    <property type="entry name" value="Clp_N"/>
    <property type="match status" value="1"/>
</dbReference>
<keyword evidence="5 7" id="KW-0143">Chaperone</keyword>
<dbReference type="InterPro" id="IPR028299">
    <property type="entry name" value="ClpA/B_CS2"/>
</dbReference>
<dbReference type="GO" id="GO:0005829">
    <property type="term" value="C:cytosol"/>
    <property type="evidence" value="ECO:0007669"/>
    <property type="project" value="TreeGrafter"/>
</dbReference>
<dbReference type="CDD" id="cd00009">
    <property type="entry name" value="AAA"/>
    <property type="match status" value="1"/>
</dbReference>
<dbReference type="Pfam" id="PF10431">
    <property type="entry name" value="ClpB_D2-small"/>
    <property type="match status" value="1"/>
</dbReference>
<feature type="region of interest" description="Disordered" evidence="9">
    <location>
        <begin position="1603"/>
        <end position="1627"/>
    </location>
</feature>
<evidence type="ECO:0000256" key="6">
    <source>
        <dbReference type="PROSITE-ProRule" id="PRU01251"/>
    </source>
</evidence>
<dbReference type="GO" id="GO:0005524">
    <property type="term" value="F:ATP binding"/>
    <property type="evidence" value="ECO:0007669"/>
    <property type="project" value="UniProtKB-KW"/>
</dbReference>
<evidence type="ECO:0000256" key="3">
    <source>
        <dbReference type="ARBA" id="ARBA00022741"/>
    </source>
</evidence>
<proteinExistence type="inferred from homology"/>
<sequence>MPELPHSCIPAVKLATLVQANEIPHPHTTLVRVHQTMPRVEEHMQEILEKPFGPYLDSELLDKKCDTTPKNILQLDSVLLECGGKATGLDQTELVVRPPPIHIQRMPPLPSRAPIRFRGILTINALSQLTPWAIEQISKELSERQTQAQIRGEKGVRSVVYNLQALYNDKGKAIEGGYKVKVWVQGVKGLSAVYLTSKLVPKGLLLHTVDEYRKYEVIGFDIETYELSRSYLGRYEVLAVMEKICNGNDTPIEERTPEWFVTQYLRSYAYPVRSRWCRLLYDDGAESSDEGETARPPPEVREDIESAPRAGRLTHRPRHLRPIHRAEIRSVFASVVEFILAEQADRSRNKMINMDAWHAWKSKVEVGRRNALRHYPPIRWGVRDFYVDEVAEDDSGVENAIVGTELEPPRKQLWKGKSKSKSKVRADTASDDATLVGSTPRLSSVASTVVAKTKGKGKKGTGRARRSRIIDSSDEYSPVESKVLPVLPLVDSKPVARPPLSKEIATKETKRDPAKIVKPPPLPMSILARPIEDEEMPNQHVYDSDFSTASTPPASPSSTSSPPRTPSIPDPEILSTIPREIFQAPQIACDGKWVCPVGDCRYKIDLFHPTTENVSVLPRDEKYFLARQKFSLADPRVQEIFYDMLFVLEPGLHNAKGRDAREWNDVTRLRWPEKAVETSREFFVFLVSSCLVSVFSQGLPWASASYRVPEPVDTVSYSTQLFMASPEFTDKTSETLAASIQLAKDYSNSQVYPAHIAFVLLNEGAGDTNAPGGVAHAQTPLFASVIQKAGGDPQVVKRAVQRIIVHFPAQSPAPDDASFSSESLRVIRDAQSLQKTMHDSFVAQDHLLLALIKSPSLAAVLKEAGLTEATLKTAIEQLRGNRRVESRTAEQGFDALNKYAVDLTALAEEGKIDPVIGRDNEIRRVIRILCRRTKNNPVLIGEPGVGKTAIAEGLAQRIVNRDVPASLIARLYSLDMGALMAGAKYKGEYEERVKAVLNEVEKSADEGGTGVILFIDELHLIMAGKGSEGGGMDAANLFKPLLARGKLRCIGATTLAEYRKYIETDAALERRFAQVIVNEPTVPETISILRGIREKYEVHHGVRILDGALIQAATLARRYLTSRRLPDAAIDLVDEACASVRVTRETAPEAIDKLQRRKLELEVEIHALEREKDEASKERLKVARKTIAQVEEELNPMLAAYEHEKSRGEEVNQMRKKIDELKAKAEEAERRYDLATASDLRYYALPDLQSRLDKLVAKKAEEEAAAGGGTDTVTPEQIAEIVARWTSIPVTRLMSTEKDKLLRMERILSESVVGQPEAVKAVANAIRLSRSGLGNAQRPIASFLMAGPSGTGKTLLSKTLATLLFDSPDAMIRIDASEYSEKHSISRLIGAPPGYVGHDQGGQLTEYVRRKPYSIILIDEIEKAAREFVTLFLQVLDDGRLTDGQGRVVDFRNTVIVMTSNLGAVFLNEMGEGPVTKETRDLVMGSIQAHFPPEFINRIDEIVIFRTLSRRNVMKIIELRLAEVQQRLAERKMTLEIDDEAKNYLVSIGYSPTYGARPLNRAIQTELLNPLSVMLLSDRVRDGEFVRVGFDGPRNRLRIYPNHEGRPDVDQMEVDEEDEEIEIEEMD</sequence>
<dbReference type="FunFam" id="3.40.50.300:FF:000025">
    <property type="entry name" value="ATP-dependent Clp protease subunit"/>
    <property type="match status" value="1"/>
</dbReference>
<feature type="domain" description="Clp R" evidence="10">
    <location>
        <begin position="725"/>
        <end position="881"/>
    </location>
</feature>
<dbReference type="PROSITE" id="PS00870">
    <property type="entry name" value="CLPAB_1"/>
    <property type="match status" value="1"/>
</dbReference>
<dbReference type="PROSITE" id="PS00871">
    <property type="entry name" value="CLPAB_2"/>
    <property type="match status" value="1"/>
</dbReference>
<dbReference type="InterPro" id="IPR019489">
    <property type="entry name" value="Clp_ATPase_C"/>
</dbReference>
<dbReference type="SUPFAM" id="SSF52540">
    <property type="entry name" value="P-loop containing nucleoside triphosphate hydrolases"/>
    <property type="match status" value="2"/>
</dbReference>
<dbReference type="InterPro" id="IPR027417">
    <property type="entry name" value="P-loop_NTPase"/>
</dbReference>
<evidence type="ECO:0000256" key="5">
    <source>
        <dbReference type="ARBA" id="ARBA00023186"/>
    </source>
</evidence>
<evidence type="ECO:0000256" key="8">
    <source>
        <dbReference type="SAM" id="Coils"/>
    </source>
</evidence>
<name>A0A4S4MEK4_9AGAM</name>